<accession>A0A7S8IDB3</accession>
<feature type="transmembrane region" description="Helical" evidence="7">
    <location>
        <begin position="318"/>
        <end position="340"/>
    </location>
</feature>
<protein>
    <submittedName>
        <fullName evidence="9">ABC transporter permease</fullName>
    </submittedName>
</protein>
<feature type="transmembrane region" description="Helical" evidence="7">
    <location>
        <begin position="545"/>
        <end position="563"/>
    </location>
</feature>
<feature type="transmembrane region" description="Helical" evidence="7">
    <location>
        <begin position="1096"/>
        <end position="1118"/>
    </location>
</feature>
<evidence type="ECO:0000256" key="7">
    <source>
        <dbReference type="SAM" id="Phobius"/>
    </source>
</evidence>
<dbReference type="EMBL" id="CP062983">
    <property type="protein sequence ID" value="QPC81387.1"/>
    <property type="molecule type" value="Genomic_DNA"/>
</dbReference>
<dbReference type="KEGG" id="pmet:G4Y79_17010"/>
<dbReference type="AlphaFoldDB" id="A0A7S8IDB3"/>
<keyword evidence="5 7" id="KW-0472">Membrane</keyword>
<evidence type="ECO:0000313" key="10">
    <source>
        <dbReference type="Proteomes" id="UP000594468"/>
    </source>
</evidence>
<dbReference type="GO" id="GO:0005886">
    <property type="term" value="C:plasma membrane"/>
    <property type="evidence" value="ECO:0007669"/>
    <property type="project" value="UniProtKB-SubCell"/>
</dbReference>
<feature type="domain" description="ABC3 transporter permease C-terminal" evidence="8">
    <location>
        <begin position="1048"/>
        <end position="1171"/>
    </location>
</feature>
<dbReference type="PANTHER" id="PTHR30572:SF4">
    <property type="entry name" value="ABC TRANSPORTER PERMEASE YTRF"/>
    <property type="match status" value="1"/>
</dbReference>
<keyword evidence="2" id="KW-1003">Cell membrane</keyword>
<evidence type="ECO:0000256" key="4">
    <source>
        <dbReference type="ARBA" id="ARBA00022989"/>
    </source>
</evidence>
<dbReference type="InterPro" id="IPR003838">
    <property type="entry name" value="ABC3_permease_C"/>
</dbReference>
<feature type="transmembrane region" description="Helical" evidence="7">
    <location>
        <begin position="1040"/>
        <end position="1063"/>
    </location>
</feature>
<dbReference type="InterPro" id="IPR050250">
    <property type="entry name" value="Macrolide_Exporter_MacB"/>
</dbReference>
<dbReference type="RefSeq" id="WP_195169460.1">
    <property type="nucleotide sequence ID" value="NZ_CP062983.1"/>
</dbReference>
<dbReference type="Proteomes" id="UP000594468">
    <property type="component" value="Chromosome"/>
</dbReference>
<dbReference type="GO" id="GO:0022857">
    <property type="term" value="F:transmembrane transporter activity"/>
    <property type="evidence" value="ECO:0007669"/>
    <property type="project" value="TreeGrafter"/>
</dbReference>
<evidence type="ECO:0000256" key="2">
    <source>
        <dbReference type="ARBA" id="ARBA00022475"/>
    </source>
</evidence>
<feature type="transmembrane region" description="Helical" evidence="7">
    <location>
        <begin position="361"/>
        <end position="383"/>
    </location>
</feature>
<reference evidence="9 10" key="1">
    <citation type="submission" date="2020-02" db="EMBL/GenBank/DDBJ databases">
        <authorList>
            <person name="Zheng R.K."/>
            <person name="Sun C.M."/>
        </authorList>
    </citation>
    <scope>NUCLEOTIDE SEQUENCE [LARGE SCALE GENOMIC DNA]</scope>
    <source>
        <strain evidence="10">rifampicinis</strain>
    </source>
</reference>
<comment type="similarity">
    <text evidence="6">Belongs to the ABC-4 integral membrane protein family.</text>
</comment>
<keyword evidence="3 7" id="KW-0812">Transmembrane</keyword>
<evidence type="ECO:0000256" key="5">
    <source>
        <dbReference type="ARBA" id="ARBA00023136"/>
    </source>
</evidence>
<keyword evidence="4 7" id="KW-1133">Transmembrane helix</keyword>
<feature type="transmembrane region" description="Helical" evidence="7">
    <location>
        <begin position="455"/>
        <end position="472"/>
    </location>
</feature>
<organism evidence="9 10">
    <name type="scientific">Phototrophicus methaneseepsis</name>
    <dbReference type="NCBI Taxonomy" id="2710758"/>
    <lineage>
        <taxon>Bacteria</taxon>
        <taxon>Bacillati</taxon>
        <taxon>Chloroflexota</taxon>
        <taxon>Candidatus Thermofontia</taxon>
        <taxon>Phototrophicales</taxon>
        <taxon>Phototrophicaceae</taxon>
        <taxon>Phototrophicus</taxon>
    </lineage>
</organism>
<feature type="transmembrane region" description="Helical" evidence="7">
    <location>
        <begin position="403"/>
        <end position="429"/>
    </location>
</feature>
<feature type="domain" description="ABC3 transporter permease C-terminal" evidence="8">
    <location>
        <begin position="322"/>
        <end position="432"/>
    </location>
</feature>
<proteinExistence type="inferred from homology"/>
<comment type="subcellular location">
    <subcellularLocation>
        <location evidence="1">Cell membrane</location>
        <topology evidence="1">Multi-pass membrane protein</topology>
    </subcellularLocation>
</comment>
<evidence type="ECO:0000259" key="8">
    <source>
        <dbReference type="Pfam" id="PF02687"/>
    </source>
</evidence>
<evidence type="ECO:0000256" key="1">
    <source>
        <dbReference type="ARBA" id="ARBA00004651"/>
    </source>
</evidence>
<sequence>MMWFLKLALKRLFARWRTFLTLIVGVMLAAVIGANTALYTDAIIQVGLADYLETLPPEAIHIHSRTSITPENVDSLAQTWDDNNDIVQGAVDASLGETANGWLAHQVQWAESQPLFVQRDGADIEGAQARLAYYDMLPQFATLTEGDWYDDASSYRIPVVIPAAYAAEYSIAVGDRLVLDQRGWDTSVPFEVGVVGLIEETLIEDAYWASPSPLRLDARRGAALETNFFTTRQHLIRVASLNLPQPSLQIGWRLLFDHTQLPVSQVPERMAQVELLEATISRAFEPLRETQGSIVFETDMPAVMAAYMEQVRQLNIPFTLLAIQLGALVFFFLMLIAALAHRTDQREIAMLQSRGVRGGQIMMVYAIESAIICLLAFLIGPFISQQILIRLVPLLLEQRTLLLPISSTAVLYAGVAAFVAWIVLMVTLLPTLQQPLIQAGSGAVRSTGQSWWRRYYLDVVVLIIGMAALSQITGRQSLDVATGSGGMQTDPLLLLAPTLLFVAFSSVLLRLFAPLTRTVAGFFQNRPGLEGALASWQVSRDATHYGRIAFLLALAIGVGWFAISYQSTLVGNRQDQASYRVGADVRVSWERDSVAATQALVQTITSLPQVAESTSVLRVPLPNVSTSTGRRGREQGYLLAVDDEALSDVVYWRDDYADGYVSETDLVPAIPAGRELPFVPDRLGVWMRLDRPSLVDFGSYSIEMSPQPSQLANYTLQARFQTETGLIFEVLLEPDTTALDALVAELDAEYVANAETDEGLDSEIIEWATVEWPDEGWLYFEADLPAEISGEALNLIGITAFEPGFTGGFGRSISPPSMLSLANLVLYDDMGQPVETPWFNAADWDFSNASFVTSTVGAAEYLPPSLEGQAGEGQAMTVHWSDSESTAFALLLDYPELTTIHVAGGPAGEEVPDEEIVGLPVYVSRSFYDLNELNIGQRFTLLVDQFSPWFTVVDVVDMYPTLYQDTPYVVVDKALLDYTAGRIAVQFPPNELWLRLQEGVESGQFVEVMLAALPEGQSVEVMTLDEVLAQQQADIQSQGIVGLLFISFMVGLTLSIISLFTYISLTTQTRLAQFAVLRAMGLSTTRIVGILIREQALVLVIALALGAVIGQFLTIQVLPPLTLSAAGGALTPVYILKLDMGLLARFLLGLIGVLAVVLLLSAYWVQRAASAEALRRPDE</sequence>
<evidence type="ECO:0000313" key="9">
    <source>
        <dbReference type="EMBL" id="QPC81387.1"/>
    </source>
</evidence>
<gene>
    <name evidence="9" type="ORF">G4Y79_17010</name>
</gene>
<dbReference type="PANTHER" id="PTHR30572">
    <property type="entry name" value="MEMBRANE COMPONENT OF TRANSPORTER-RELATED"/>
    <property type="match status" value="1"/>
</dbReference>
<feature type="transmembrane region" description="Helical" evidence="7">
    <location>
        <begin position="492"/>
        <end position="513"/>
    </location>
</feature>
<keyword evidence="10" id="KW-1185">Reference proteome</keyword>
<feature type="transmembrane region" description="Helical" evidence="7">
    <location>
        <begin position="1142"/>
        <end position="1165"/>
    </location>
</feature>
<evidence type="ECO:0000256" key="6">
    <source>
        <dbReference type="ARBA" id="ARBA00038076"/>
    </source>
</evidence>
<name>A0A7S8IDB3_9CHLR</name>
<evidence type="ECO:0000256" key="3">
    <source>
        <dbReference type="ARBA" id="ARBA00022692"/>
    </source>
</evidence>
<dbReference type="Pfam" id="PF02687">
    <property type="entry name" value="FtsX"/>
    <property type="match status" value="2"/>
</dbReference>